<comment type="similarity">
    <text evidence="1">Belongs to the enoyl-CoA hydratase/isomerase family.</text>
</comment>
<dbReference type="Pfam" id="PF00378">
    <property type="entry name" value="ECH_1"/>
    <property type="match status" value="1"/>
</dbReference>
<evidence type="ECO:0000256" key="2">
    <source>
        <dbReference type="ARBA" id="ARBA00023239"/>
    </source>
</evidence>
<reference evidence="3 4" key="1">
    <citation type="journal article" date="2017" name="ISME J.">
        <title>Energy and carbon metabolisms in a deep terrestrial subsurface fluid microbial community.</title>
        <authorList>
            <person name="Momper L."/>
            <person name="Jungbluth S.P."/>
            <person name="Lee M.D."/>
            <person name="Amend J.P."/>
        </authorList>
    </citation>
    <scope>NUCLEOTIDE SEQUENCE [LARGE SCALE GENOMIC DNA]</scope>
    <source>
        <strain evidence="3">SURF_17</strain>
    </source>
</reference>
<keyword evidence="2" id="KW-0456">Lyase</keyword>
<evidence type="ECO:0000313" key="4">
    <source>
        <dbReference type="Proteomes" id="UP000285961"/>
    </source>
</evidence>
<dbReference type="InterPro" id="IPR001753">
    <property type="entry name" value="Enoyl-CoA_hydra/iso"/>
</dbReference>
<accession>A0A419EQ27</accession>
<gene>
    <name evidence="3" type="ORF">C4532_17935</name>
</gene>
<dbReference type="GO" id="GO:0006635">
    <property type="term" value="P:fatty acid beta-oxidation"/>
    <property type="evidence" value="ECO:0007669"/>
    <property type="project" value="TreeGrafter"/>
</dbReference>
<dbReference type="GO" id="GO:0016829">
    <property type="term" value="F:lyase activity"/>
    <property type="evidence" value="ECO:0007669"/>
    <property type="project" value="UniProtKB-KW"/>
</dbReference>
<evidence type="ECO:0000256" key="1">
    <source>
        <dbReference type="ARBA" id="ARBA00005254"/>
    </source>
</evidence>
<organism evidence="3 4">
    <name type="scientific">Candidatus Abyssobacteria bacterium SURF_17</name>
    <dbReference type="NCBI Taxonomy" id="2093361"/>
    <lineage>
        <taxon>Bacteria</taxon>
        <taxon>Pseudomonadati</taxon>
        <taxon>Candidatus Hydrogenedentota</taxon>
        <taxon>Candidatus Abyssobacteria</taxon>
    </lineage>
</organism>
<dbReference type="Proteomes" id="UP000285961">
    <property type="component" value="Unassembled WGS sequence"/>
</dbReference>
<dbReference type="InterPro" id="IPR029045">
    <property type="entry name" value="ClpP/crotonase-like_dom_sf"/>
</dbReference>
<dbReference type="Gene3D" id="3.90.226.10">
    <property type="entry name" value="2-enoyl-CoA Hydratase, Chain A, domain 1"/>
    <property type="match status" value="1"/>
</dbReference>
<proteinExistence type="inferred from homology"/>
<sequence length="246" mass="25627">MAKLVIDHPPANALSDAVLKDIEAAIDSVASDPAVKVIVLTGQGRFFVAGADINQLDTVKDRASGERLAANGQRVLSKIEQLTKPVICAINGIALGGGCEIAMACHMRIAANTAKLGQPEINLGIIPGFGGTQRLARIIGPSKATELILTGDMIAADEALRLGLVSAVVPSEQLEATVRSLAEKIAGKSMPAIRAALRAIGGGLDARLADGLALEAKIFGEVCETADKTEGIRAFLEKRQAQFQDE</sequence>
<dbReference type="PANTHER" id="PTHR11941:SF175">
    <property type="entry name" value="ENOYL-COA HYDRATASE-RELATED"/>
    <property type="match status" value="1"/>
</dbReference>
<dbReference type="CDD" id="cd06558">
    <property type="entry name" value="crotonase-like"/>
    <property type="match status" value="1"/>
</dbReference>
<evidence type="ECO:0000313" key="3">
    <source>
        <dbReference type="EMBL" id="RJP65294.1"/>
    </source>
</evidence>
<protein>
    <submittedName>
        <fullName evidence="3">Enoyl-CoA hydratase</fullName>
    </submittedName>
</protein>
<comment type="caution">
    <text evidence="3">The sequence shown here is derived from an EMBL/GenBank/DDBJ whole genome shotgun (WGS) entry which is preliminary data.</text>
</comment>
<dbReference type="SUPFAM" id="SSF52096">
    <property type="entry name" value="ClpP/crotonase"/>
    <property type="match status" value="1"/>
</dbReference>
<dbReference type="FunFam" id="3.90.226.10:FF:000009">
    <property type="entry name" value="Carnitinyl-CoA dehydratase"/>
    <property type="match status" value="1"/>
</dbReference>
<dbReference type="AlphaFoldDB" id="A0A419EQ27"/>
<dbReference type="PANTHER" id="PTHR11941">
    <property type="entry name" value="ENOYL-COA HYDRATASE-RELATED"/>
    <property type="match status" value="1"/>
</dbReference>
<dbReference type="EMBL" id="QZKI01000129">
    <property type="protein sequence ID" value="RJP65294.1"/>
    <property type="molecule type" value="Genomic_DNA"/>
</dbReference>
<name>A0A419EQ27_9BACT</name>